<proteinExistence type="predicted"/>
<accession>A0ACC5R2F4</accession>
<keyword evidence="2" id="KW-1185">Reference proteome</keyword>
<name>A0ACC5R2F4_9HYPH</name>
<dbReference type="Proteomes" id="UP000616151">
    <property type="component" value="Unassembled WGS sequence"/>
</dbReference>
<gene>
    <name evidence="1" type="ORF">JHL16_10455</name>
</gene>
<sequence length="104" mass="11494">MARHIPCELNLDGVLRPADAFTHPNEVACDPDLSINEKRAILASWASDACAVESVPGLRRAPAGGTVTFDEIMNALKELDEQARQGLKRTPAYKRWIRHSDLLT</sequence>
<evidence type="ECO:0000313" key="1">
    <source>
        <dbReference type="EMBL" id="MBK1866775.1"/>
    </source>
</evidence>
<dbReference type="EMBL" id="JAENHL010000006">
    <property type="protein sequence ID" value="MBK1866775.1"/>
    <property type="molecule type" value="Genomic_DNA"/>
</dbReference>
<reference evidence="1" key="1">
    <citation type="submission" date="2021-01" db="EMBL/GenBank/DDBJ databases">
        <authorList>
            <person name="Sun Q."/>
        </authorList>
    </citation>
    <scope>NUCLEOTIDE SEQUENCE</scope>
    <source>
        <strain evidence="1">YIM B02566</strain>
    </source>
</reference>
<evidence type="ECO:0000313" key="2">
    <source>
        <dbReference type="Proteomes" id="UP000616151"/>
    </source>
</evidence>
<protein>
    <submittedName>
        <fullName evidence="1">Uncharacterized protein</fullName>
    </submittedName>
</protein>
<organism evidence="1 2">
    <name type="scientific">Taklimakanibacter albus</name>
    <dbReference type="NCBI Taxonomy" id="2800327"/>
    <lineage>
        <taxon>Bacteria</taxon>
        <taxon>Pseudomonadati</taxon>
        <taxon>Pseudomonadota</taxon>
        <taxon>Alphaproteobacteria</taxon>
        <taxon>Hyphomicrobiales</taxon>
        <taxon>Aestuariivirgaceae</taxon>
        <taxon>Taklimakanibacter</taxon>
    </lineage>
</organism>
<comment type="caution">
    <text evidence="1">The sequence shown here is derived from an EMBL/GenBank/DDBJ whole genome shotgun (WGS) entry which is preliminary data.</text>
</comment>